<evidence type="ECO:0000313" key="2">
    <source>
        <dbReference type="Proteomes" id="UP000789375"/>
    </source>
</evidence>
<keyword evidence="2" id="KW-1185">Reference proteome</keyword>
<organism evidence="1 2">
    <name type="scientific">Funneliformis mosseae</name>
    <name type="common">Endomycorrhizal fungus</name>
    <name type="synonym">Glomus mosseae</name>
    <dbReference type="NCBI Taxonomy" id="27381"/>
    <lineage>
        <taxon>Eukaryota</taxon>
        <taxon>Fungi</taxon>
        <taxon>Fungi incertae sedis</taxon>
        <taxon>Mucoromycota</taxon>
        <taxon>Glomeromycotina</taxon>
        <taxon>Glomeromycetes</taxon>
        <taxon>Glomerales</taxon>
        <taxon>Glomeraceae</taxon>
        <taxon>Funneliformis</taxon>
    </lineage>
</organism>
<dbReference type="EMBL" id="CAJVPP010005951">
    <property type="protein sequence ID" value="CAG8672087.1"/>
    <property type="molecule type" value="Genomic_DNA"/>
</dbReference>
<dbReference type="Proteomes" id="UP000789375">
    <property type="component" value="Unassembled WGS sequence"/>
</dbReference>
<comment type="caution">
    <text evidence="1">The sequence shown here is derived from an EMBL/GenBank/DDBJ whole genome shotgun (WGS) entry which is preliminary data.</text>
</comment>
<protein>
    <submittedName>
        <fullName evidence="1">14009_t:CDS:1</fullName>
    </submittedName>
</protein>
<gene>
    <name evidence="1" type="ORF">FMOSSE_LOCUS12464</name>
</gene>
<reference evidence="1" key="1">
    <citation type="submission" date="2021-06" db="EMBL/GenBank/DDBJ databases">
        <authorList>
            <person name="Kallberg Y."/>
            <person name="Tangrot J."/>
            <person name="Rosling A."/>
        </authorList>
    </citation>
    <scope>NUCLEOTIDE SEQUENCE</scope>
    <source>
        <strain evidence="1">87-6 pot B 2015</strain>
    </source>
</reference>
<evidence type="ECO:0000313" key="1">
    <source>
        <dbReference type="EMBL" id="CAG8672087.1"/>
    </source>
</evidence>
<proteinExistence type="predicted"/>
<name>A0A9N9EBT1_FUNMO</name>
<feature type="non-terminal residue" evidence="1">
    <location>
        <position position="54"/>
    </location>
</feature>
<accession>A0A9N9EBT1</accession>
<dbReference type="AlphaFoldDB" id="A0A9N9EBT1"/>
<sequence>DGITVRVRIIQSTLKPGESYYFSIDDDFVKDRINQTSLDGVKEAVFILKQDKFD</sequence>